<dbReference type="Proteomes" id="UP001187531">
    <property type="component" value="Unassembled WGS sequence"/>
</dbReference>
<proteinExistence type="inferred from homology"/>
<gene>
    <name evidence="8" type="ORF">QYM36_005619</name>
</gene>
<dbReference type="InterPro" id="IPR004345">
    <property type="entry name" value="TB2_DP1_HVA22"/>
</dbReference>
<keyword evidence="9" id="KW-1185">Reference proteome</keyword>
<evidence type="ECO:0000256" key="6">
    <source>
        <dbReference type="SAM" id="Coils"/>
    </source>
</evidence>
<evidence type="ECO:0000256" key="5">
    <source>
        <dbReference type="ARBA" id="ARBA00023136"/>
    </source>
</evidence>
<keyword evidence="4 7" id="KW-1133">Transmembrane helix</keyword>
<organism evidence="8 9">
    <name type="scientific">Artemia franciscana</name>
    <name type="common">Brine shrimp</name>
    <name type="synonym">Artemia sanfranciscana</name>
    <dbReference type="NCBI Taxonomy" id="6661"/>
    <lineage>
        <taxon>Eukaryota</taxon>
        <taxon>Metazoa</taxon>
        <taxon>Ecdysozoa</taxon>
        <taxon>Arthropoda</taxon>
        <taxon>Crustacea</taxon>
        <taxon>Branchiopoda</taxon>
        <taxon>Anostraca</taxon>
        <taxon>Artemiidae</taxon>
        <taxon>Artemia</taxon>
    </lineage>
</organism>
<feature type="coiled-coil region" evidence="6">
    <location>
        <begin position="206"/>
        <end position="247"/>
    </location>
</feature>
<dbReference type="PANTHER" id="PTHR12300:SF161">
    <property type="entry name" value="RECEPTOR EXPRESSION-ENHANCING PROTEIN"/>
    <property type="match status" value="1"/>
</dbReference>
<evidence type="ECO:0000256" key="7">
    <source>
        <dbReference type="SAM" id="Phobius"/>
    </source>
</evidence>
<keyword evidence="5 7" id="KW-0472">Membrane</keyword>
<dbReference type="PANTHER" id="PTHR12300">
    <property type="entry name" value="HVA22-LIKE PROTEINS"/>
    <property type="match status" value="1"/>
</dbReference>
<evidence type="ECO:0000313" key="8">
    <source>
        <dbReference type="EMBL" id="KAK2718367.1"/>
    </source>
</evidence>
<protein>
    <recommendedName>
        <fullName evidence="10">Receptor expression-enhancing protein</fullName>
    </recommendedName>
</protein>
<dbReference type="Pfam" id="PF03134">
    <property type="entry name" value="TB2_DP1_HVA22"/>
    <property type="match status" value="1"/>
</dbReference>
<feature type="transmembrane region" description="Helical" evidence="7">
    <location>
        <begin position="42"/>
        <end position="72"/>
    </location>
</feature>
<feature type="transmembrane region" description="Helical" evidence="7">
    <location>
        <begin position="93"/>
        <end position="120"/>
    </location>
</feature>
<accession>A0AA88IBT4</accession>
<comment type="caution">
    <text evidence="8">The sequence shown here is derived from an EMBL/GenBank/DDBJ whole genome shotgun (WGS) entry which is preliminary data.</text>
</comment>
<dbReference type="AlphaFoldDB" id="A0AA88IBT4"/>
<evidence type="ECO:0000256" key="4">
    <source>
        <dbReference type="ARBA" id="ARBA00022989"/>
    </source>
</evidence>
<evidence type="ECO:0000256" key="3">
    <source>
        <dbReference type="ARBA" id="ARBA00022692"/>
    </source>
</evidence>
<feature type="coiled-coil region" evidence="6">
    <location>
        <begin position="349"/>
        <end position="393"/>
    </location>
</feature>
<evidence type="ECO:0000313" key="9">
    <source>
        <dbReference type="Proteomes" id="UP001187531"/>
    </source>
</evidence>
<keyword evidence="6" id="KW-0175">Coiled coil</keyword>
<comment type="subcellular location">
    <subcellularLocation>
        <location evidence="1">Membrane</location>
        <topology evidence="1">Multi-pass membrane protein</topology>
    </subcellularLocation>
</comment>
<keyword evidence="3 7" id="KW-0812">Transmembrane</keyword>
<name>A0AA88IBT4_ARTSF</name>
<evidence type="ECO:0000256" key="2">
    <source>
        <dbReference type="ARBA" id="ARBA00008573"/>
    </source>
</evidence>
<feature type="transmembrane region" description="Helical" evidence="7">
    <location>
        <begin position="126"/>
        <end position="146"/>
    </location>
</feature>
<reference evidence="8" key="1">
    <citation type="submission" date="2023-07" db="EMBL/GenBank/DDBJ databases">
        <title>Chromosome-level genome assembly of Artemia franciscana.</title>
        <authorList>
            <person name="Jo E."/>
        </authorList>
    </citation>
    <scope>NUCLEOTIDE SEQUENCE</scope>
    <source>
        <tissue evidence="8">Whole body</tissue>
    </source>
</reference>
<dbReference type="GO" id="GO:0016020">
    <property type="term" value="C:membrane"/>
    <property type="evidence" value="ECO:0007669"/>
    <property type="project" value="UniProtKB-SubCell"/>
</dbReference>
<feature type="coiled-coil region" evidence="6">
    <location>
        <begin position="276"/>
        <end position="310"/>
    </location>
</feature>
<evidence type="ECO:0000256" key="1">
    <source>
        <dbReference type="ARBA" id="ARBA00004141"/>
    </source>
</evidence>
<evidence type="ECO:0008006" key="10">
    <source>
        <dbReference type="Google" id="ProtNLM"/>
    </source>
</evidence>
<dbReference type="EMBL" id="JAVRJZ010000009">
    <property type="protein sequence ID" value="KAK2718367.1"/>
    <property type="molecule type" value="Genomic_DNA"/>
</dbReference>
<comment type="similarity">
    <text evidence="2">Belongs to the DP1 family.</text>
</comment>
<sequence length="433" mass="49723">MDKVINLVKPYYDKVLHITYENKKVSSYFELVEQKSGVNRGFIIAGFFAILAIYLIFGYAAQLVCNVIAFVYPAYASVKALESHRKDDDTRWLTYWVVFALFSTAEFFTDILLSWFPFYWLAKCVFLIWCFLPVPWNGSTFIYSRLVRPYFLKNQKQIDATMSNVKDSLDEVATKVDVFYKGWILLLLTNEQDEIDEQDSADKEQISAMKQHLQDKDKLIEELREAREDLKKNFELQSLEIIQLNEELQHFQQAPEIAKTKTPKKPSGSSTNPIDSENLICQMGKLNIECADLKNQLLVISEERDSLLRRLAKMEKTDVDLDRILGEKKQLAYGIVSLTTDYDIVDAQVAAALSDVSHLKEEIARLQTEKNALSRENERLANIEHQLDTTLTEIYIAKGGYYLIQNGKCITFGKCVAADSVAAEDREGRADFE</sequence>